<evidence type="ECO:0000256" key="1">
    <source>
        <dbReference type="SAM" id="Phobius"/>
    </source>
</evidence>
<evidence type="ECO:0000313" key="3">
    <source>
        <dbReference type="Proteomes" id="UP000697998"/>
    </source>
</evidence>
<evidence type="ECO:0008006" key="4">
    <source>
        <dbReference type="Google" id="ProtNLM"/>
    </source>
</evidence>
<evidence type="ECO:0000313" key="2">
    <source>
        <dbReference type="EMBL" id="MBK7677015.1"/>
    </source>
</evidence>
<reference evidence="2 3" key="1">
    <citation type="submission" date="2020-10" db="EMBL/GenBank/DDBJ databases">
        <title>Connecting structure to function with the recovery of over 1000 high-quality activated sludge metagenome-assembled genomes encoding full-length rRNA genes using long-read sequencing.</title>
        <authorList>
            <person name="Singleton C.M."/>
            <person name="Petriglieri F."/>
            <person name="Kristensen J.M."/>
            <person name="Kirkegaard R.H."/>
            <person name="Michaelsen T.Y."/>
            <person name="Andersen M.H."/>
            <person name="Karst S.M."/>
            <person name="Dueholm M.S."/>
            <person name="Nielsen P.H."/>
            <person name="Albertsen M."/>
        </authorList>
    </citation>
    <scope>NUCLEOTIDE SEQUENCE [LARGE SCALE GENOMIC DNA]</scope>
    <source>
        <strain evidence="2">EsbW_18-Q3-R4-48_BATAC.285</strain>
    </source>
</reference>
<dbReference type="Pfam" id="PF19588">
    <property type="entry name" value="SxtJ"/>
    <property type="match status" value="1"/>
</dbReference>
<keyword evidence="1" id="KW-0472">Membrane</keyword>
<feature type="transmembrane region" description="Helical" evidence="1">
    <location>
        <begin position="20"/>
        <end position="37"/>
    </location>
</feature>
<protein>
    <recommendedName>
        <fullName evidence="4">SxtJ</fullName>
    </recommendedName>
</protein>
<feature type="transmembrane region" description="Helical" evidence="1">
    <location>
        <begin position="85"/>
        <end position="105"/>
    </location>
</feature>
<accession>A0A935UIU7</accession>
<gene>
    <name evidence="2" type="ORF">IPJ27_20930</name>
</gene>
<organism evidence="2 3">
    <name type="scientific">Candidatus Accumulibacter proximus</name>
    <dbReference type="NCBI Taxonomy" id="2954385"/>
    <lineage>
        <taxon>Bacteria</taxon>
        <taxon>Pseudomonadati</taxon>
        <taxon>Pseudomonadota</taxon>
        <taxon>Betaproteobacteria</taxon>
        <taxon>Candidatus Accumulibacter</taxon>
    </lineage>
</organism>
<dbReference type="EMBL" id="JADJMH010000031">
    <property type="protein sequence ID" value="MBK7677015.1"/>
    <property type="molecule type" value="Genomic_DNA"/>
</dbReference>
<dbReference type="InterPro" id="IPR045781">
    <property type="entry name" value="SxtJ"/>
</dbReference>
<feature type="transmembrane region" description="Helical" evidence="1">
    <location>
        <begin position="44"/>
        <end position="65"/>
    </location>
</feature>
<dbReference type="AlphaFoldDB" id="A0A935UIU7"/>
<keyword evidence="1" id="KW-1133">Transmembrane helix</keyword>
<name>A0A935UIU7_9PROT</name>
<sequence length="139" mass="15578">MHEHTPRHTAQIQNSSDRSFGLVFAAVFLIIALYPLLHAQGIRIWAILVSCIFLLLAALVPQVLAPANRLWTKFGRLLHNIVSPIALGILFFLVVTPTALLMRLFGKDPLRLRFDPAADSYWIRRDPPGPAADSLNNQF</sequence>
<proteinExistence type="predicted"/>
<comment type="caution">
    <text evidence="2">The sequence shown here is derived from an EMBL/GenBank/DDBJ whole genome shotgun (WGS) entry which is preliminary data.</text>
</comment>
<keyword evidence="1" id="KW-0812">Transmembrane</keyword>
<dbReference type="Proteomes" id="UP000697998">
    <property type="component" value="Unassembled WGS sequence"/>
</dbReference>